<dbReference type="InterPro" id="IPR038770">
    <property type="entry name" value="Na+/solute_symporter_sf"/>
</dbReference>
<dbReference type="InterPro" id="IPR006153">
    <property type="entry name" value="Cation/H_exchanger_TM"/>
</dbReference>
<accession>A0A0G0EC70</accession>
<dbReference type="GO" id="GO:0016020">
    <property type="term" value="C:membrane"/>
    <property type="evidence" value="ECO:0007669"/>
    <property type="project" value="UniProtKB-SubCell"/>
</dbReference>
<dbReference type="AlphaFoldDB" id="A0A0G0EC70"/>
<protein>
    <submittedName>
        <fullName evidence="9">Glutathione-regulated potassium-efflux system protein KefB</fullName>
    </submittedName>
</protein>
<dbReference type="Gene3D" id="3.40.50.720">
    <property type="entry name" value="NAD(P)-binding Rossmann-like Domain"/>
    <property type="match status" value="1"/>
</dbReference>
<feature type="transmembrane region" description="Helical" evidence="7">
    <location>
        <begin position="360"/>
        <end position="379"/>
    </location>
</feature>
<keyword evidence="6 7" id="KW-0472">Membrane</keyword>
<evidence type="ECO:0000256" key="3">
    <source>
        <dbReference type="ARBA" id="ARBA00022448"/>
    </source>
</evidence>
<dbReference type="GO" id="GO:0015297">
    <property type="term" value="F:antiporter activity"/>
    <property type="evidence" value="ECO:0007669"/>
    <property type="project" value="InterPro"/>
</dbReference>
<comment type="caution">
    <text evidence="9">The sequence shown here is derived from an EMBL/GenBank/DDBJ whole genome shotgun (WGS) entry which is preliminary data.</text>
</comment>
<reference evidence="9 10" key="1">
    <citation type="journal article" date="2015" name="Nature">
        <title>rRNA introns, odd ribosomes, and small enigmatic genomes across a large radiation of phyla.</title>
        <authorList>
            <person name="Brown C.T."/>
            <person name="Hug L.A."/>
            <person name="Thomas B.C."/>
            <person name="Sharon I."/>
            <person name="Castelle C.J."/>
            <person name="Singh A."/>
            <person name="Wilkins M.J."/>
            <person name="Williams K.H."/>
            <person name="Banfield J.F."/>
        </authorList>
    </citation>
    <scope>NUCLEOTIDE SEQUENCE [LARGE SCALE GENOMIC DNA]</scope>
</reference>
<comment type="similarity">
    <text evidence="2">Belongs to the monovalent cation:proton antiporter 2 (CPA2) transporter (TC 2.A.37) family.</text>
</comment>
<feature type="transmembrane region" description="Helical" evidence="7">
    <location>
        <begin position="87"/>
        <end position="108"/>
    </location>
</feature>
<dbReference type="EMBL" id="LBQC01000012">
    <property type="protein sequence ID" value="KKP72850.1"/>
    <property type="molecule type" value="Genomic_DNA"/>
</dbReference>
<evidence type="ECO:0000256" key="6">
    <source>
        <dbReference type="ARBA" id="ARBA00023136"/>
    </source>
</evidence>
<dbReference type="PANTHER" id="PTHR42751:SF6">
    <property type="entry name" value="CONSERVED INTEGRAL MEMBRANE TRANSPORT PROTEIN-RELATED"/>
    <property type="match status" value="1"/>
</dbReference>
<evidence type="ECO:0000313" key="9">
    <source>
        <dbReference type="EMBL" id="KKP72850.1"/>
    </source>
</evidence>
<feature type="transmembrane region" description="Helical" evidence="7">
    <location>
        <begin position="299"/>
        <end position="321"/>
    </location>
</feature>
<dbReference type="Pfam" id="PF02254">
    <property type="entry name" value="TrkA_N"/>
    <property type="match status" value="1"/>
</dbReference>
<evidence type="ECO:0000256" key="1">
    <source>
        <dbReference type="ARBA" id="ARBA00004141"/>
    </source>
</evidence>
<dbReference type="InterPro" id="IPR003148">
    <property type="entry name" value="RCK_N"/>
</dbReference>
<feature type="transmembrane region" description="Helical" evidence="7">
    <location>
        <begin position="178"/>
        <end position="201"/>
    </location>
</feature>
<evidence type="ECO:0000259" key="8">
    <source>
        <dbReference type="PROSITE" id="PS51201"/>
    </source>
</evidence>
<evidence type="ECO:0000313" key="10">
    <source>
        <dbReference type="Proteomes" id="UP000034457"/>
    </source>
</evidence>
<feature type="transmembrane region" description="Helical" evidence="7">
    <location>
        <begin position="114"/>
        <end position="133"/>
    </location>
</feature>
<keyword evidence="3" id="KW-0813">Transport</keyword>
<sequence length="575" mass="64915">MGEISLSLALNFFLYLAIPFALAVVAKKTKISPLIGYIVGGLVIGNLFPELSTSDSIRSFAYFGIIFLLFTLGLETNFGRILVLKKFIVIGGLLQLFFSTLFVFFFSVLFKFSVLESFLIGIALSSSSTTIVAKIIQDRGEESSFIGEIAMGILIFQDIAFIPYLLIFSSITGQDMPVWVIVKDTVVGLIEAGLIITSLYYLGRKIIPIIFNKVARISRELFDLFIVVFIFFVVGLSIILKIPTLIGAMVAGVLLAQTIEHYHIFSEVRPLRNLLGVIFFVYIGSHIQLANVITHVPQILLFTVGVIIIKAVVILIIFISLRFHSRASFNLSMYLFQIDEDAFILMSSAYLSKVISIDKYLFVITSVLITFILTPIFIANKDKSYRAIRSFIKKYLPFLENFITYRIDSNQSPIDELVIKNHVVICGYGRIGSYIGRSLTMADIPYVAIDYNLFIVEKAKKQGVNIIYGDPSDIDILDYAQVEDAIILIMAVPERYIQEAIVLNAKKLNRDLYIISRIHKEKDQIRMKDLGVDLVVQPEFEASLSIIKRIYRLHKIDKIDIVNKIKRLKIEHGIS</sequence>
<evidence type="ECO:0000256" key="4">
    <source>
        <dbReference type="ARBA" id="ARBA00022692"/>
    </source>
</evidence>
<feature type="transmembrane region" description="Helical" evidence="7">
    <location>
        <begin position="274"/>
        <end position="293"/>
    </location>
</feature>
<dbReference type="SUPFAM" id="SSF51735">
    <property type="entry name" value="NAD(P)-binding Rossmann-fold domains"/>
    <property type="match status" value="1"/>
</dbReference>
<comment type="subcellular location">
    <subcellularLocation>
        <location evidence="1">Membrane</location>
        <topology evidence="1">Multi-pass membrane protein</topology>
    </subcellularLocation>
</comment>
<dbReference type="InterPro" id="IPR036291">
    <property type="entry name" value="NAD(P)-bd_dom_sf"/>
</dbReference>
<dbReference type="STRING" id="1618478.UR68_C0012G0043"/>
<keyword evidence="4 7" id="KW-0812">Transmembrane</keyword>
<dbReference type="Proteomes" id="UP000034457">
    <property type="component" value="Unassembled WGS sequence"/>
</dbReference>
<feature type="transmembrane region" description="Helical" evidence="7">
    <location>
        <begin position="31"/>
        <end position="48"/>
    </location>
</feature>
<dbReference type="Pfam" id="PF00999">
    <property type="entry name" value="Na_H_Exchanger"/>
    <property type="match status" value="1"/>
</dbReference>
<feature type="transmembrane region" description="Helical" evidence="7">
    <location>
        <begin position="145"/>
        <end position="166"/>
    </location>
</feature>
<keyword evidence="5 7" id="KW-1133">Transmembrane helix</keyword>
<evidence type="ECO:0000256" key="2">
    <source>
        <dbReference type="ARBA" id="ARBA00005551"/>
    </source>
</evidence>
<proteinExistence type="inferred from homology"/>
<organism evidence="9 10">
    <name type="scientific">Candidatus Roizmanbacteria bacterium GW2011_GWA2_35_19</name>
    <dbReference type="NCBI Taxonomy" id="1618478"/>
    <lineage>
        <taxon>Bacteria</taxon>
        <taxon>Candidatus Roizmaniibacteriota</taxon>
    </lineage>
</organism>
<dbReference type="PROSITE" id="PS51201">
    <property type="entry name" value="RCK_N"/>
    <property type="match status" value="1"/>
</dbReference>
<feature type="transmembrane region" description="Helical" evidence="7">
    <location>
        <begin position="6"/>
        <end position="24"/>
    </location>
</feature>
<feature type="transmembrane region" description="Helical" evidence="7">
    <location>
        <begin position="221"/>
        <end position="239"/>
    </location>
</feature>
<evidence type="ECO:0000256" key="5">
    <source>
        <dbReference type="ARBA" id="ARBA00022989"/>
    </source>
</evidence>
<feature type="domain" description="RCK N-terminal" evidence="8">
    <location>
        <begin position="420"/>
        <end position="536"/>
    </location>
</feature>
<dbReference type="GO" id="GO:0006813">
    <property type="term" value="P:potassium ion transport"/>
    <property type="evidence" value="ECO:0007669"/>
    <property type="project" value="InterPro"/>
</dbReference>
<dbReference type="Gene3D" id="1.20.1530.20">
    <property type="match status" value="1"/>
</dbReference>
<dbReference type="GO" id="GO:1902600">
    <property type="term" value="P:proton transmembrane transport"/>
    <property type="evidence" value="ECO:0007669"/>
    <property type="project" value="InterPro"/>
</dbReference>
<feature type="transmembrane region" description="Helical" evidence="7">
    <location>
        <begin position="60"/>
        <end position="78"/>
    </location>
</feature>
<gene>
    <name evidence="9" type="ORF">UR68_C0012G0043</name>
</gene>
<evidence type="ECO:0000256" key="7">
    <source>
        <dbReference type="SAM" id="Phobius"/>
    </source>
</evidence>
<name>A0A0G0EC70_9BACT</name>
<dbReference type="PANTHER" id="PTHR42751">
    <property type="entry name" value="SODIUM/HYDROGEN EXCHANGER FAMILY/TRKA DOMAIN PROTEIN"/>
    <property type="match status" value="1"/>
</dbReference>